<proteinExistence type="predicted"/>
<dbReference type="Proteomes" id="UP001381693">
    <property type="component" value="Unassembled WGS sequence"/>
</dbReference>
<comment type="caution">
    <text evidence="1">The sequence shown here is derived from an EMBL/GenBank/DDBJ whole genome shotgun (WGS) entry which is preliminary data.</text>
</comment>
<keyword evidence="2" id="KW-1185">Reference proteome</keyword>
<dbReference type="AlphaFoldDB" id="A0AAN8WXS2"/>
<name>A0AAN8WXS2_HALRR</name>
<sequence length="67" mass="7639">MRPPEEEIGLNYFKGLLRRVGSQNASEEASTWNKGEIKAKIELRFGVPHAQIPFSLERTQARSQKPD</sequence>
<dbReference type="EMBL" id="JAXCGZ010011659">
    <property type="protein sequence ID" value="KAK7074341.1"/>
    <property type="molecule type" value="Genomic_DNA"/>
</dbReference>
<organism evidence="1 2">
    <name type="scientific">Halocaridina rubra</name>
    <name type="common">Hawaiian red shrimp</name>
    <dbReference type="NCBI Taxonomy" id="373956"/>
    <lineage>
        <taxon>Eukaryota</taxon>
        <taxon>Metazoa</taxon>
        <taxon>Ecdysozoa</taxon>
        <taxon>Arthropoda</taxon>
        <taxon>Crustacea</taxon>
        <taxon>Multicrustacea</taxon>
        <taxon>Malacostraca</taxon>
        <taxon>Eumalacostraca</taxon>
        <taxon>Eucarida</taxon>
        <taxon>Decapoda</taxon>
        <taxon>Pleocyemata</taxon>
        <taxon>Caridea</taxon>
        <taxon>Atyoidea</taxon>
        <taxon>Atyidae</taxon>
        <taxon>Halocaridina</taxon>
    </lineage>
</organism>
<accession>A0AAN8WXS2</accession>
<gene>
    <name evidence="1" type="ORF">SK128_011476</name>
</gene>
<evidence type="ECO:0000313" key="1">
    <source>
        <dbReference type="EMBL" id="KAK7074341.1"/>
    </source>
</evidence>
<reference evidence="1 2" key="1">
    <citation type="submission" date="2023-11" db="EMBL/GenBank/DDBJ databases">
        <title>Halocaridina rubra genome assembly.</title>
        <authorList>
            <person name="Smith C."/>
        </authorList>
    </citation>
    <scope>NUCLEOTIDE SEQUENCE [LARGE SCALE GENOMIC DNA]</scope>
    <source>
        <strain evidence="1">EP-1</strain>
        <tissue evidence="1">Whole</tissue>
    </source>
</reference>
<protein>
    <submittedName>
        <fullName evidence="1">Uncharacterized protein</fullName>
    </submittedName>
</protein>
<evidence type="ECO:0000313" key="2">
    <source>
        <dbReference type="Proteomes" id="UP001381693"/>
    </source>
</evidence>